<dbReference type="HOGENOM" id="CLU_1590958_0_0_2"/>
<proteinExistence type="predicted"/>
<evidence type="ECO:0000256" key="1">
    <source>
        <dbReference type="SAM" id="Phobius"/>
    </source>
</evidence>
<keyword evidence="1" id="KW-0812">Transmembrane</keyword>
<evidence type="ECO:0000313" key="2">
    <source>
        <dbReference type="EMBL" id="ACR42218.1"/>
    </source>
</evidence>
<organism evidence="2 3">
    <name type="scientific">Saccharolobus islandicus (strain M.16.4 / Kamchatka #3)</name>
    <name type="common">Sulfolobus islandicus</name>
    <dbReference type="NCBI Taxonomy" id="426118"/>
    <lineage>
        <taxon>Archaea</taxon>
        <taxon>Thermoproteota</taxon>
        <taxon>Thermoprotei</taxon>
        <taxon>Sulfolobales</taxon>
        <taxon>Sulfolobaceae</taxon>
        <taxon>Saccharolobus</taxon>
    </lineage>
</organism>
<keyword evidence="1" id="KW-0472">Membrane</keyword>
<keyword evidence="1" id="KW-1133">Transmembrane helix</keyword>
<dbReference type="AlphaFoldDB" id="C4KI04"/>
<accession>C4KI04</accession>
<dbReference type="KEGG" id="sid:M164_2816"/>
<gene>
    <name evidence="2" type="ordered locus">M164_2816</name>
</gene>
<dbReference type="EMBL" id="CP001402">
    <property type="protein sequence ID" value="ACR42218.1"/>
    <property type="molecule type" value="Genomic_DNA"/>
</dbReference>
<feature type="transmembrane region" description="Helical" evidence="1">
    <location>
        <begin position="128"/>
        <end position="148"/>
    </location>
</feature>
<reference evidence="2 3" key="1">
    <citation type="journal article" date="2009" name="Proc. Natl. Acad. Sci. U.S.A.">
        <title>Biogeography of the Sulfolobus islandicus pan-genome.</title>
        <authorList>
            <person name="Reno M.L."/>
            <person name="Held N.L."/>
            <person name="Fields C.J."/>
            <person name="Burke P.V."/>
            <person name="Whitaker R.J."/>
        </authorList>
    </citation>
    <scope>NUCLEOTIDE SEQUENCE [LARGE SCALE GENOMIC DNA]</scope>
    <source>
        <strain evidence="3">M.16.4 / Kamchatka #3</strain>
    </source>
</reference>
<evidence type="ECO:0000313" key="3">
    <source>
        <dbReference type="Proteomes" id="UP000001479"/>
    </source>
</evidence>
<protein>
    <submittedName>
        <fullName evidence="2">Uncharacterized protein</fullName>
    </submittedName>
</protein>
<dbReference type="Proteomes" id="UP000001479">
    <property type="component" value="Chromosome"/>
</dbReference>
<feature type="transmembrane region" description="Helical" evidence="1">
    <location>
        <begin position="12"/>
        <end position="30"/>
    </location>
</feature>
<name>C4KI04_SACI6</name>
<sequence length="167" mass="19028">MLRELFCKLGCIFVSLFILPSLILPHFNIIKYLKTPLTLKRVINTYYKLSNASRFLQNAYNSLLNASEILRNAPHFISIPPLPNFFFSFQKLYTPISGPLPAHFNLISTLTSSFTYSNSVSFCLPFSFAYFTTILSASALQIFALFLLNLQICFLSFTASTKLCFLF</sequence>